<evidence type="ECO:0000313" key="7">
    <source>
        <dbReference type="EMBL" id="CAF1298944.1"/>
    </source>
</evidence>
<feature type="chain" id="PRO_5032672921" description="Granulins domain-containing protein" evidence="5">
    <location>
        <begin position="16"/>
        <end position="190"/>
    </location>
</feature>
<comment type="similarity">
    <text evidence="2">Belongs to the granulin family.</text>
</comment>
<name>A0A815DLE5_ADIRI</name>
<dbReference type="SMART" id="SM00277">
    <property type="entry name" value="GRAN"/>
    <property type="match status" value="2"/>
</dbReference>
<evidence type="ECO:0000256" key="3">
    <source>
        <dbReference type="ARBA" id="ARBA00022525"/>
    </source>
</evidence>
<dbReference type="Proteomes" id="UP000663828">
    <property type="component" value="Unassembled WGS sequence"/>
</dbReference>
<evidence type="ECO:0000313" key="8">
    <source>
        <dbReference type="Proteomes" id="UP000663828"/>
    </source>
</evidence>
<dbReference type="InterPro" id="IPR037277">
    <property type="entry name" value="Granulin_sf"/>
</dbReference>
<evidence type="ECO:0000256" key="5">
    <source>
        <dbReference type="SAM" id="SignalP"/>
    </source>
</evidence>
<dbReference type="EMBL" id="CAJNOR010002470">
    <property type="protein sequence ID" value="CAF1298944.1"/>
    <property type="molecule type" value="Genomic_DNA"/>
</dbReference>
<dbReference type="PANTHER" id="PTHR12274:SF3">
    <property type="entry name" value="PROGRANULIN"/>
    <property type="match status" value="1"/>
</dbReference>
<comment type="caution">
    <text evidence="7">The sequence shown here is derived from an EMBL/GenBank/DDBJ whole genome shotgun (WGS) entry which is preliminary data.</text>
</comment>
<accession>A0A815DLE5</accession>
<dbReference type="PROSITE" id="PS00799">
    <property type="entry name" value="GRANULINS"/>
    <property type="match status" value="2"/>
</dbReference>
<dbReference type="Gene3D" id="2.10.25.160">
    <property type="entry name" value="Granulin"/>
    <property type="match status" value="2"/>
</dbReference>
<dbReference type="GO" id="GO:0005576">
    <property type="term" value="C:extracellular region"/>
    <property type="evidence" value="ECO:0007669"/>
    <property type="project" value="UniProtKB-SubCell"/>
</dbReference>
<organism evidence="7 8">
    <name type="scientific">Adineta ricciae</name>
    <name type="common">Rotifer</name>
    <dbReference type="NCBI Taxonomy" id="249248"/>
    <lineage>
        <taxon>Eukaryota</taxon>
        <taxon>Metazoa</taxon>
        <taxon>Spiralia</taxon>
        <taxon>Gnathifera</taxon>
        <taxon>Rotifera</taxon>
        <taxon>Eurotatoria</taxon>
        <taxon>Bdelloidea</taxon>
        <taxon>Adinetida</taxon>
        <taxon>Adinetidae</taxon>
        <taxon>Adineta</taxon>
    </lineage>
</organism>
<reference evidence="7" key="1">
    <citation type="submission" date="2021-02" db="EMBL/GenBank/DDBJ databases">
        <authorList>
            <person name="Nowell W R."/>
        </authorList>
    </citation>
    <scope>NUCLEOTIDE SEQUENCE</scope>
</reference>
<comment type="subcellular location">
    <subcellularLocation>
        <location evidence="1">Secreted</location>
    </subcellularLocation>
</comment>
<protein>
    <recommendedName>
        <fullName evidence="6">Granulins domain-containing protein</fullName>
    </recommendedName>
</protein>
<dbReference type="FunFam" id="2.10.25.160:FF:000001">
    <property type="entry name" value="Granulin precursor"/>
    <property type="match status" value="2"/>
</dbReference>
<dbReference type="Pfam" id="PF00396">
    <property type="entry name" value="Granulin"/>
    <property type="match status" value="2"/>
</dbReference>
<evidence type="ECO:0000256" key="1">
    <source>
        <dbReference type="ARBA" id="ARBA00004613"/>
    </source>
</evidence>
<feature type="signal peptide" evidence="5">
    <location>
        <begin position="1"/>
        <end position="15"/>
    </location>
</feature>
<evidence type="ECO:0000256" key="2">
    <source>
        <dbReference type="ARBA" id="ARBA00010093"/>
    </source>
</evidence>
<dbReference type="SUPFAM" id="SSF57277">
    <property type="entry name" value="Granulin repeat"/>
    <property type="match status" value="2"/>
</dbReference>
<dbReference type="InterPro" id="IPR039036">
    <property type="entry name" value="Granulin_fam"/>
</dbReference>
<dbReference type="AlphaFoldDB" id="A0A815DLE5"/>
<sequence length="190" mass="20304">MRSLVFLLLVVGAGAINPLVLLGKERAANNSVPCPGGSSCPDGNTCCQLSSGQYGCCPLADAVCCSDHLHCCPNGYTCDTEHSRCKKKFDRPVNDVPCPGGSSSCPDGSTCCQLQSGDYGCCPLEDAVCCSDHLHCCPHGYTCDVEHSRCKQQISIPWFTKTAARPRQQHLVDVHESSNHDESVALTKLN</sequence>
<keyword evidence="4" id="KW-1015">Disulfide bond</keyword>
<gene>
    <name evidence="7" type="ORF">XAT740_LOCUS28755</name>
</gene>
<keyword evidence="5" id="KW-0732">Signal</keyword>
<evidence type="ECO:0000259" key="6">
    <source>
        <dbReference type="PROSITE" id="PS00799"/>
    </source>
</evidence>
<keyword evidence="3" id="KW-0964">Secreted</keyword>
<keyword evidence="8" id="KW-1185">Reference proteome</keyword>
<dbReference type="InterPro" id="IPR000118">
    <property type="entry name" value="Granulin"/>
</dbReference>
<feature type="domain" description="Granulins" evidence="6">
    <location>
        <begin position="130"/>
        <end position="143"/>
    </location>
</feature>
<proteinExistence type="inferred from homology"/>
<evidence type="ECO:0000256" key="4">
    <source>
        <dbReference type="ARBA" id="ARBA00023157"/>
    </source>
</evidence>
<feature type="domain" description="Granulins" evidence="6">
    <location>
        <begin position="65"/>
        <end position="78"/>
    </location>
</feature>
<dbReference type="PANTHER" id="PTHR12274">
    <property type="entry name" value="GRANULIN"/>
    <property type="match status" value="1"/>
</dbReference>